<dbReference type="InterPro" id="IPR000843">
    <property type="entry name" value="HTH_LacI"/>
</dbReference>
<dbReference type="Gene3D" id="3.40.50.2300">
    <property type="match status" value="2"/>
</dbReference>
<dbReference type="InterPro" id="IPR046335">
    <property type="entry name" value="LacI/GalR-like_sensor"/>
</dbReference>
<dbReference type="EMBL" id="JAJHVV010000009">
    <property type="protein sequence ID" value="MCK6264638.1"/>
    <property type="molecule type" value="Genomic_DNA"/>
</dbReference>
<keyword evidence="3" id="KW-0804">Transcription</keyword>
<dbReference type="InterPro" id="IPR028082">
    <property type="entry name" value="Peripla_BP_I"/>
</dbReference>
<dbReference type="SUPFAM" id="SSF47413">
    <property type="entry name" value="lambda repressor-like DNA-binding domains"/>
    <property type="match status" value="1"/>
</dbReference>
<protein>
    <submittedName>
        <fullName evidence="5">LacI family transcriptional regulator</fullName>
    </submittedName>
</protein>
<dbReference type="Proteomes" id="UP001139559">
    <property type="component" value="Unassembled WGS sequence"/>
</dbReference>
<dbReference type="GO" id="GO:0000976">
    <property type="term" value="F:transcription cis-regulatory region binding"/>
    <property type="evidence" value="ECO:0007669"/>
    <property type="project" value="TreeGrafter"/>
</dbReference>
<dbReference type="PANTHER" id="PTHR30146:SF67">
    <property type="entry name" value="HTH-TYPE TRANSCRIPTIONAL REGULATOR ASCG"/>
    <property type="match status" value="1"/>
</dbReference>
<accession>A0A9X2BM72</accession>
<proteinExistence type="predicted"/>
<evidence type="ECO:0000256" key="1">
    <source>
        <dbReference type="ARBA" id="ARBA00023015"/>
    </source>
</evidence>
<dbReference type="Gene3D" id="1.10.260.40">
    <property type="entry name" value="lambda repressor-like DNA-binding domains"/>
    <property type="match status" value="1"/>
</dbReference>
<keyword evidence="6" id="KW-1185">Reference proteome</keyword>
<dbReference type="PROSITE" id="PS50932">
    <property type="entry name" value="HTH_LACI_2"/>
    <property type="match status" value="1"/>
</dbReference>
<reference evidence="5" key="1">
    <citation type="submission" date="2021-11" db="EMBL/GenBank/DDBJ databases">
        <title>Vibrio ZSDE26 sp. nov. and Vibrio ZSDZ34 sp. nov., isolated from coastal seawater in Qingdao.</title>
        <authorList>
            <person name="Zhang P."/>
        </authorList>
    </citation>
    <scope>NUCLEOTIDE SEQUENCE</scope>
    <source>
        <strain evidence="5">ZSDE26</strain>
    </source>
</reference>
<evidence type="ECO:0000259" key="4">
    <source>
        <dbReference type="PROSITE" id="PS50932"/>
    </source>
</evidence>
<dbReference type="GO" id="GO:0003700">
    <property type="term" value="F:DNA-binding transcription factor activity"/>
    <property type="evidence" value="ECO:0007669"/>
    <property type="project" value="TreeGrafter"/>
</dbReference>
<keyword evidence="2" id="KW-0238">DNA-binding</keyword>
<dbReference type="AlphaFoldDB" id="A0A9X2BM72"/>
<dbReference type="PRINTS" id="PR00036">
    <property type="entry name" value="HTHLACI"/>
</dbReference>
<evidence type="ECO:0000313" key="5">
    <source>
        <dbReference type="EMBL" id="MCK6264638.1"/>
    </source>
</evidence>
<evidence type="ECO:0000313" key="6">
    <source>
        <dbReference type="Proteomes" id="UP001139559"/>
    </source>
</evidence>
<comment type="caution">
    <text evidence="5">The sequence shown here is derived from an EMBL/GenBank/DDBJ whole genome shotgun (WGS) entry which is preliminary data.</text>
</comment>
<keyword evidence="1" id="KW-0805">Transcription regulation</keyword>
<organism evidence="5 6">
    <name type="scientific">Vibrio amylolyticus</name>
    <dbReference type="NCBI Taxonomy" id="2847292"/>
    <lineage>
        <taxon>Bacteria</taxon>
        <taxon>Pseudomonadati</taxon>
        <taxon>Pseudomonadota</taxon>
        <taxon>Gammaproteobacteria</taxon>
        <taxon>Vibrionales</taxon>
        <taxon>Vibrionaceae</taxon>
        <taxon>Vibrio</taxon>
    </lineage>
</organism>
<sequence>MTTISDVSRMAGVSKATVSRVINGTGQVKESTKKIVNSVMKELNYKPSSVARALATRSGNSVGLVLSDYTGSYFGILLKQASVSADQMGKQLLIADGHNQAESELEAVHSLVEKKCDVIVLYSRMLSAEQVIALNKSIDIPLVNVGRILPDEAGYSIAFDQKNAVELAFDHLIELGHRDITYIGPAPTTPTSISRSEGFTLAKNKHQNLTIISRLCHCSFGYIEGYAAGKTLLESGEYGSALLAASDDIAVGCIKAFTEKGISVPDEVSVVSIDNDPYSAFVTPALTTVDLPIQAIMARAMEVAQKLAQGEIDFESETMRGYLVSRDSTRQH</sequence>
<dbReference type="Pfam" id="PF13377">
    <property type="entry name" value="Peripla_BP_3"/>
    <property type="match status" value="1"/>
</dbReference>
<evidence type="ECO:0000256" key="3">
    <source>
        <dbReference type="ARBA" id="ARBA00023163"/>
    </source>
</evidence>
<gene>
    <name evidence="5" type="ORF">KP803_15260</name>
</gene>
<dbReference type="CDD" id="cd01392">
    <property type="entry name" value="HTH_LacI"/>
    <property type="match status" value="1"/>
</dbReference>
<dbReference type="Pfam" id="PF00356">
    <property type="entry name" value="LacI"/>
    <property type="match status" value="1"/>
</dbReference>
<dbReference type="RefSeq" id="WP_248009711.1">
    <property type="nucleotide sequence ID" value="NZ_JAJHVV010000009.1"/>
</dbReference>
<feature type="domain" description="HTH lacI-type" evidence="4">
    <location>
        <begin position="2"/>
        <end position="56"/>
    </location>
</feature>
<evidence type="ECO:0000256" key="2">
    <source>
        <dbReference type="ARBA" id="ARBA00023125"/>
    </source>
</evidence>
<name>A0A9X2BM72_9VIBR</name>
<dbReference type="SMART" id="SM00354">
    <property type="entry name" value="HTH_LACI"/>
    <property type="match status" value="1"/>
</dbReference>
<dbReference type="SUPFAM" id="SSF53822">
    <property type="entry name" value="Periplasmic binding protein-like I"/>
    <property type="match status" value="1"/>
</dbReference>
<dbReference type="PANTHER" id="PTHR30146">
    <property type="entry name" value="LACI-RELATED TRANSCRIPTIONAL REPRESSOR"/>
    <property type="match status" value="1"/>
</dbReference>
<dbReference type="InterPro" id="IPR010982">
    <property type="entry name" value="Lambda_DNA-bd_dom_sf"/>
</dbReference>